<sequence>MFQCQVCGIRMQFQQNYLHHVQTGQALQCVNCLGAFDSLCALRSHRQLVHPREFEESRRMMQDSDIAAKLCPHQDSSDNTGDSEPNNKMGNAISSPRPGKTSSIVVKTDCTENREGKAVSEFQQWGSPQGGNFSIPVLKPDPVHRPKPEIKKGEDLIDLSGTDEERSDLDKAVEALIESIRKRTQQEERSTLVNRSEHRMSVDPPSTISDQVKNTGHIDVNSSGRMETAQSELSTYKEECENTNEKLSHGSSVSRRFYTPQSECSGRFNRAKHNGTEASEGLEVVRAKELSQSTQAPASMQREHSGVRLVCFECEATFSTILGLQHHQIMYEHNYCKICLSFFNDRSLFERHIQLIHSFKCVICKLTYKSWEEKAEHQRQTGHGYCKECRSYFLDGVSYAKHLSLHNCTKFACPICKAGFATEESRDMHQSATKHAYCKECGCYFRDQTSYAKHVDVHKVTAFVCPTCGAGFTTEGNRNVHQRETKHAVCPRCEKVFANKASEKSHTGVAHRHKCSTSRCKLAFPTSCLLEAHEAKSHTFCKLCNRTFVDRTALLSHERTSDKHVRKGHI</sequence>
<keyword evidence="4 7" id="KW-0863">Zinc-finger</keyword>
<feature type="compositionally biased region" description="Polar residues" evidence="8">
    <location>
        <begin position="121"/>
        <end position="132"/>
    </location>
</feature>
<feature type="region of interest" description="Disordered" evidence="8">
    <location>
        <begin position="184"/>
        <end position="225"/>
    </location>
</feature>
<dbReference type="GO" id="GO:0005634">
    <property type="term" value="C:nucleus"/>
    <property type="evidence" value="ECO:0007669"/>
    <property type="project" value="UniProtKB-SubCell"/>
</dbReference>
<keyword evidence="3" id="KW-0677">Repeat</keyword>
<evidence type="ECO:0000256" key="8">
    <source>
        <dbReference type="SAM" id="MobiDB-lite"/>
    </source>
</evidence>
<dbReference type="SMART" id="SM00355">
    <property type="entry name" value="ZnF_C2H2"/>
    <property type="match status" value="12"/>
</dbReference>
<reference evidence="11" key="1">
    <citation type="journal article" date="2015" name="PLoS Genet.">
        <title>The dynamic genome and transcriptome of the human fungal pathogen Blastomyces and close relative Emmonsia.</title>
        <authorList>
            <person name="Munoz J.F."/>
            <person name="Gauthier G.M."/>
            <person name="Desjardins C.A."/>
            <person name="Gallo J.E."/>
            <person name="Holder J."/>
            <person name="Sullivan T.D."/>
            <person name="Marty A.J."/>
            <person name="Carmen J.C."/>
            <person name="Chen Z."/>
            <person name="Ding L."/>
            <person name="Gujja S."/>
            <person name="Magrini V."/>
            <person name="Misas E."/>
            <person name="Mitreva M."/>
            <person name="Priest M."/>
            <person name="Saif S."/>
            <person name="Whiston E.A."/>
            <person name="Young S."/>
            <person name="Zeng Q."/>
            <person name="Goldman W.E."/>
            <person name="Mardis E.R."/>
            <person name="Taylor J.W."/>
            <person name="McEwen J.G."/>
            <person name="Clay O.K."/>
            <person name="Klein B.S."/>
            <person name="Cuomo C.A."/>
        </authorList>
    </citation>
    <scope>NUCLEOTIDE SEQUENCE [LARGE SCALE GENOMIC DNA]</scope>
    <source>
        <strain evidence="11">UAMH 3008</strain>
    </source>
</reference>
<evidence type="ECO:0000259" key="9">
    <source>
        <dbReference type="PROSITE" id="PS50157"/>
    </source>
</evidence>
<feature type="compositionally biased region" description="Basic and acidic residues" evidence="8">
    <location>
        <begin position="184"/>
        <end position="201"/>
    </location>
</feature>
<dbReference type="AlphaFoldDB" id="A0A0G2JA09"/>
<evidence type="ECO:0000256" key="5">
    <source>
        <dbReference type="ARBA" id="ARBA00022833"/>
    </source>
</evidence>
<dbReference type="Gene3D" id="3.30.160.60">
    <property type="entry name" value="Classic Zinc Finger"/>
    <property type="match status" value="2"/>
</dbReference>
<evidence type="ECO:0000256" key="4">
    <source>
        <dbReference type="ARBA" id="ARBA00022771"/>
    </source>
</evidence>
<dbReference type="Proteomes" id="UP000034164">
    <property type="component" value="Unassembled WGS sequence"/>
</dbReference>
<keyword evidence="6" id="KW-0539">Nucleus</keyword>
<comment type="caution">
    <text evidence="10">The sequence shown here is derived from an EMBL/GenBank/DDBJ whole genome shotgun (WGS) entry which is preliminary data.</text>
</comment>
<dbReference type="PANTHER" id="PTHR24406">
    <property type="entry name" value="TRANSCRIPTIONAL REPRESSOR CTCFL-RELATED"/>
    <property type="match status" value="1"/>
</dbReference>
<feature type="domain" description="C2H2-type" evidence="9">
    <location>
        <begin position="539"/>
        <end position="569"/>
    </location>
</feature>
<keyword evidence="5" id="KW-0862">Zinc</keyword>
<dbReference type="VEuPathDB" id="FungiDB:EMCG_09200"/>
<evidence type="ECO:0000256" key="2">
    <source>
        <dbReference type="ARBA" id="ARBA00022723"/>
    </source>
</evidence>
<dbReference type="OrthoDB" id="6077919at2759"/>
<evidence type="ECO:0000256" key="6">
    <source>
        <dbReference type="ARBA" id="ARBA00023242"/>
    </source>
</evidence>
<organism evidence="10 11">
    <name type="scientific">[Emmonsia] crescens</name>
    <dbReference type="NCBI Taxonomy" id="73230"/>
    <lineage>
        <taxon>Eukaryota</taxon>
        <taxon>Fungi</taxon>
        <taxon>Dikarya</taxon>
        <taxon>Ascomycota</taxon>
        <taxon>Pezizomycotina</taxon>
        <taxon>Eurotiomycetes</taxon>
        <taxon>Eurotiomycetidae</taxon>
        <taxon>Onygenales</taxon>
        <taxon>Ajellomycetaceae</taxon>
        <taxon>Emergomyces</taxon>
    </lineage>
</organism>
<feature type="compositionally biased region" description="Basic and acidic residues" evidence="8">
    <location>
        <begin position="141"/>
        <end position="155"/>
    </location>
</feature>
<feature type="compositionally biased region" description="Polar residues" evidence="8">
    <location>
        <begin position="77"/>
        <end position="103"/>
    </location>
</feature>
<comment type="subcellular location">
    <subcellularLocation>
        <location evidence="1">Nucleus</location>
    </subcellularLocation>
</comment>
<dbReference type="GO" id="GO:0008270">
    <property type="term" value="F:zinc ion binding"/>
    <property type="evidence" value="ECO:0007669"/>
    <property type="project" value="UniProtKB-KW"/>
</dbReference>
<dbReference type="PROSITE" id="PS00028">
    <property type="entry name" value="ZINC_FINGER_C2H2_1"/>
    <property type="match status" value="5"/>
</dbReference>
<name>A0A0G2JA09_9EURO</name>
<protein>
    <recommendedName>
        <fullName evidence="9">C2H2-type domain-containing protein</fullName>
    </recommendedName>
</protein>
<dbReference type="InterPro" id="IPR050888">
    <property type="entry name" value="ZnF_C2H2-type_TF"/>
</dbReference>
<evidence type="ECO:0000313" key="11">
    <source>
        <dbReference type="Proteomes" id="UP000034164"/>
    </source>
</evidence>
<accession>A0A0G2JA09</accession>
<feature type="domain" description="C2H2-type" evidence="9">
    <location>
        <begin position="463"/>
        <end position="488"/>
    </location>
</feature>
<dbReference type="InterPro" id="IPR036236">
    <property type="entry name" value="Znf_C2H2_sf"/>
</dbReference>
<dbReference type="InterPro" id="IPR013087">
    <property type="entry name" value="Znf_C2H2_type"/>
</dbReference>
<feature type="compositionally biased region" description="Polar residues" evidence="8">
    <location>
        <begin position="204"/>
        <end position="225"/>
    </location>
</feature>
<gene>
    <name evidence="10" type="ORF">EMCG_09200</name>
</gene>
<dbReference type="PROSITE" id="PS50157">
    <property type="entry name" value="ZINC_FINGER_C2H2_2"/>
    <property type="match status" value="2"/>
</dbReference>
<proteinExistence type="predicted"/>
<dbReference type="SUPFAM" id="SSF57667">
    <property type="entry name" value="beta-beta-alpha zinc fingers"/>
    <property type="match status" value="1"/>
</dbReference>
<feature type="region of interest" description="Disordered" evidence="8">
    <location>
        <begin position="71"/>
        <end position="103"/>
    </location>
</feature>
<keyword evidence="2" id="KW-0479">Metal-binding</keyword>
<evidence type="ECO:0000313" key="10">
    <source>
        <dbReference type="EMBL" id="KKZ64911.1"/>
    </source>
</evidence>
<evidence type="ECO:0000256" key="3">
    <source>
        <dbReference type="ARBA" id="ARBA00022737"/>
    </source>
</evidence>
<evidence type="ECO:0000256" key="1">
    <source>
        <dbReference type="ARBA" id="ARBA00004123"/>
    </source>
</evidence>
<feature type="region of interest" description="Disordered" evidence="8">
    <location>
        <begin position="117"/>
        <end position="165"/>
    </location>
</feature>
<evidence type="ECO:0000256" key="7">
    <source>
        <dbReference type="PROSITE-ProRule" id="PRU00042"/>
    </source>
</evidence>
<dbReference type="Pfam" id="PF12874">
    <property type="entry name" value="zf-met"/>
    <property type="match status" value="1"/>
</dbReference>
<dbReference type="EMBL" id="LCZI01000728">
    <property type="protein sequence ID" value="KKZ64911.1"/>
    <property type="molecule type" value="Genomic_DNA"/>
</dbReference>